<sequence>MHYTSITEPVFASADGKTIHCVVQFAEFATPLPFLAAEADPVDHGRQIYADLVAGKYGDIGAYVEPSLTPGQQYAAAIAQGIEVACVATPALNGTYGVSESEVSTMSAEAQFVALYQEFTNGQTTLPWTDTSDKPHVFPDTATFMAFAKAAAKYVSACKQALAQLQAGNAATFPSNVVSL</sequence>
<reference evidence="2" key="1">
    <citation type="submission" date="2016-10" db="EMBL/GenBank/DDBJ databases">
        <authorList>
            <person name="Varghese N."/>
            <person name="Submissions S."/>
        </authorList>
    </citation>
    <scope>NUCLEOTIDE SEQUENCE [LARGE SCALE GENOMIC DNA]</scope>
    <source>
        <strain evidence="2">DUS833</strain>
    </source>
</reference>
<dbReference type="Proteomes" id="UP000199365">
    <property type="component" value="Unassembled WGS sequence"/>
</dbReference>
<evidence type="ECO:0000313" key="2">
    <source>
        <dbReference type="Proteomes" id="UP000199365"/>
    </source>
</evidence>
<dbReference type="EMBL" id="FNKX01000001">
    <property type="protein sequence ID" value="SDR17963.1"/>
    <property type="molecule type" value="Genomic_DNA"/>
</dbReference>
<protein>
    <recommendedName>
        <fullName evidence="3">DUF4376 domain-containing protein</fullName>
    </recommendedName>
</protein>
<dbReference type="AlphaFoldDB" id="A0A1H1GXX5"/>
<keyword evidence="2" id="KW-1185">Reference proteome</keyword>
<evidence type="ECO:0008006" key="3">
    <source>
        <dbReference type="Google" id="ProtNLM"/>
    </source>
</evidence>
<dbReference type="STRING" id="157910.SAMN05445850_3146"/>
<evidence type="ECO:0000313" key="1">
    <source>
        <dbReference type="EMBL" id="SDR17963.1"/>
    </source>
</evidence>
<proteinExistence type="predicted"/>
<accession>A0A1H1GXX5</accession>
<name>A0A1H1GXX5_9BURK</name>
<gene>
    <name evidence="1" type="ORF">SAMN05445850_3146</name>
</gene>
<organism evidence="1 2">
    <name type="scientific">Paraburkholderia tuberum</name>
    <dbReference type="NCBI Taxonomy" id="157910"/>
    <lineage>
        <taxon>Bacteria</taxon>
        <taxon>Pseudomonadati</taxon>
        <taxon>Pseudomonadota</taxon>
        <taxon>Betaproteobacteria</taxon>
        <taxon>Burkholderiales</taxon>
        <taxon>Burkholderiaceae</taxon>
        <taxon>Paraburkholderia</taxon>
    </lineage>
</organism>